<dbReference type="EMBL" id="PGOL01003585">
    <property type="protein sequence ID" value="PKI40368.1"/>
    <property type="molecule type" value="Genomic_DNA"/>
</dbReference>
<protein>
    <submittedName>
        <fullName evidence="2">Uncharacterized protein</fullName>
    </submittedName>
</protein>
<comment type="caution">
    <text evidence="2">The sequence shown here is derived from an EMBL/GenBank/DDBJ whole genome shotgun (WGS) entry which is preliminary data.</text>
</comment>
<evidence type="ECO:0000313" key="3">
    <source>
        <dbReference type="Proteomes" id="UP000233551"/>
    </source>
</evidence>
<dbReference type="Proteomes" id="UP000233551">
    <property type="component" value="Unassembled WGS sequence"/>
</dbReference>
<feature type="chain" id="PRO_5014198829" evidence="1">
    <location>
        <begin position="36"/>
        <end position="276"/>
    </location>
</feature>
<dbReference type="AlphaFoldDB" id="A0A2I0I8P0"/>
<evidence type="ECO:0000313" key="2">
    <source>
        <dbReference type="EMBL" id="PKI40368.1"/>
    </source>
</evidence>
<reference evidence="2 3" key="1">
    <citation type="submission" date="2017-11" db="EMBL/GenBank/DDBJ databases">
        <title>De-novo sequencing of pomegranate (Punica granatum L.) genome.</title>
        <authorList>
            <person name="Akparov Z."/>
            <person name="Amiraslanov A."/>
            <person name="Hajiyeva S."/>
            <person name="Abbasov M."/>
            <person name="Kaur K."/>
            <person name="Hamwieh A."/>
            <person name="Solovyev V."/>
            <person name="Salamov A."/>
            <person name="Braich B."/>
            <person name="Kosarev P."/>
            <person name="Mahmoud A."/>
            <person name="Hajiyev E."/>
            <person name="Babayeva S."/>
            <person name="Izzatullayeva V."/>
            <person name="Mammadov A."/>
            <person name="Mammadov A."/>
            <person name="Sharifova S."/>
            <person name="Ojaghi J."/>
            <person name="Eynullazada K."/>
            <person name="Bayramov B."/>
            <person name="Abdulazimova A."/>
            <person name="Shahmuradov I."/>
        </authorList>
    </citation>
    <scope>NUCLEOTIDE SEQUENCE [LARGE SCALE GENOMIC DNA]</scope>
    <source>
        <strain evidence="3">cv. AG2017</strain>
        <tissue evidence="2">Leaf</tissue>
    </source>
</reference>
<sequence length="276" mass="31260">MVCSSSSSKSRHGLWKILACSLLVILILFPGPSAAAYSSRKMATDRVPDNYGHVQLHRHIHQMGFRYQGRMFNFLPKGTQVPPSGPSKRHNAIDSWKLKWFVSGSFNNSSYSFPHVVFTRPLPLLQPDRAQILLLLELGTACPFYLGDNTLFTRCFLELCSKRFEIFTGDDTLASVLVHLHSCWKIYSTLQPPYQPELIQSQLPVSTLWFFEDIGCAIVDDLFHRDEFKETDAIFGGKGLISSSVLLPFAARDFHLLIRLHICTVTMQLDVQDVPV</sequence>
<evidence type="ECO:0000256" key="1">
    <source>
        <dbReference type="SAM" id="SignalP"/>
    </source>
</evidence>
<proteinExistence type="predicted"/>
<accession>A0A2I0I8P0</accession>
<name>A0A2I0I8P0_PUNGR</name>
<feature type="signal peptide" evidence="1">
    <location>
        <begin position="1"/>
        <end position="35"/>
    </location>
</feature>
<keyword evidence="1" id="KW-0732">Signal</keyword>
<keyword evidence="3" id="KW-1185">Reference proteome</keyword>
<gene>
    <name evidence="2" type="ORF">CRG98_039214</name>
</gene>
<organism evidence="2 3">
    <name type="scientific">Punica granatum</name>
    <name type="common">Pomegranate</name>
    <dbReference type="NCBI Taxonomy" id="22663"/>
    <lineage>
        <taxon>Eukaryota</taxon>
        <taxon>Viridiplantae</taxon>
        <taxon>Streptophyta</taxon>
        <taxon>Embryophyta</taxon>
        <taxon>Tracheophyta</taxon>
        <taxon>Spermatophyta</taxon>
        <taxon>Magnoliopsida</taxon>
        <taxon>eudicotyledons</taxon>
        <taxon>Gunneridae</taxon>
        <taxon>Pentapetalae</taxon>
        <taxon>rosids</taxon>
        <taxon>malvids</taxon>
        <taxon>Myrtales</taxon>
        <taxon>Lythraceae</taxon>
        <taxon>Punica</taxon>
    </lineage>
</organism>